<dbReference type="EMBL" id="GBRH01259319">
    <property type="protein sequence ID" value="JAD38576.1"/>
    <property type="molecule type" value="Transcribed_RNA"/>
</dbReference>
<sequence length="11" mass="1248">MAMMRAVIIVL</sequence>
<name>A0A0A8ZIE0_ARUDO</name>
<organism evidence="1">
    <name type="scientific">Arundo donax</name>
    <name type="common">Giant reed</name>
    <name type="synonym">Donax arundinaceus</name>
    <dbReference type="NCBI Taxonomy" id="35708"/>
    <lineage>
        <taxon>Eukaryota</taxon>
        <taxon>Viridiplantae</taxon>
        <taxon>Streptophyta</taxon>
        <taxon>Embryophyta</taxon>
        <taxon>Tracheophyta</taxon>
        <taxon>Spermatophyta</taxon>
        <taxon>Magnoliopsida</taxon>
        <taxon>Liliopsida</taxon>
        <taxon>Poales</taxon>
        <taxon>Poaceae</taxon>
        <taxon>PACMAD clade</taxon>
        <taxon>Arundinoideae</taxon>
        <taxon>Arundineae</taxon>
        <taxon>Arundo</taxon>
    </lineage>
</organism>
<proteinExistence type="predicted"/>
<reference evidence="1" key="1">
    <citation type="submission" date="2014-09" db="EMBL/GenBank/DDBJ databases">
        <authorList>
            <person name="Magalhaes I.L.F."/>
            <person name="Oliveira U."/>
            <person name="Santos F.R."/>
            <person name="Vidigal T.H.D.A."/>
            <person name="Brescovit A.D."/>
            <person name="Santos A.J."/>
        </authorList>
    </citation>
    <scope>NUCLEOTIDE SEQUENCE</scope>
    <source>
        <tissue evidence="1">Shoot tissue taken approximately 20 cm above the soil surface</tissue>
    </source>
</reference>
<accession>A0A0A8ZIE0</accession>
<protein>
    <submittedName>
        <fullName evidence="1">Uncharacterized protein</fullName>
    </submittedName>
</protein>
<evidence type="ECO:0000313" key="1">
    <source>
        <dbReference type="EMBL" id="JAD38576.1"/>
    </source>
</evidence>
<reference evidence="1" key="2">
    <citation type="journal article" date="2015" name="Data Brief">
        <title>Shoot transcriptome of the giant reed, Arundo donax.</title>
        <authorList>
            <person name="Barrero R.A."/>
            <person name="Guerrero F.D."/>
            <person name="Moolhuijzen P."/>
            <person name="Goolsby J.A."/>
            <person name="Tidwell J."/>
            <person name="Bellgard S.E."/>
            <person name="Bellgard M.I."/>
        </authorList>
    </citation>
    <scope>NUCLEOTIDE SEQUENCE</scope>
    <source>
        <tissue evidence="1">Shoot tissue taken approximately 20 cm above the soil surface</tissue>
    </source>
</reference>